<protein>
    <submittedName>
        <fullName evidence="1">Uncharacterized protein</fullName>
    </submittedName>
</protein>
<reference evidence="1 2" key="1">
    <citation type="journal article" date="2011" name="J. Bacteriol.">
        <title>Complete genome sequence of 'Vulcanisaeta moutnovskia' strain 768-28, a novel member of the hyperthermophilic crenarchaeal genus vulcanisaeta.</title>
        <authorList>
            <person name="Gumerov V.M."/>
            <person name="Mardanov A.V."/>
            <person name="Beletsky A.V."/>
            <person name="Prokofeva M.I."/>
            <person name="Bonch-Osmolovskaya E.A."/>
            <person name="Ravin N.V."/>
            <person name="Skryabin K.G."/>
        </authorList>
    </citation>
    <scope>NUCLEOTIDE SEQUENCE [LARGE SCALE GENOMIC DNA]</scope>
    <source>
        <strain evidence="1 2">768-28</strain>
    </source>
</reference>
<accession>F0QXS5</accession>
<dbReference type="eggNOG" id="arCOG10149">
    <property type="taxonomic scope" value="Archaea"/>
</dbReference>
<name>F0QXS5_VULM7</name>
<evidence type="ECO:0000313" key="2">
    <source>
        <dbReference type="Proteomes" id="UP000007485"/>
    </source>
</evidence>
<dbReference type="OrthoDB" id="28671at2157"/>
<evidence type="ECO:0000313" key="1">
    <source>
        <dbReference type="EMBL" id="ADY01238.1"/>
    </source>
</evidence>
<gene>
    <name evidence="1" type="ordered locus">VMUT_1031</name>
</gene>
<dbReference type="STRING" id="985053.VMUT_1031"/>
<dbReference type="RefSeq" id="WP_013604400.1">
    <property type="nucleotide sequence ID" value="NC_015151.1"/>
</dbReference>
<organism evidence="1 2">
    <name type="scientific">Vulcanisaeta moutnovskia (strain 768-28)</name>
    <dbReference type="NCBI Taxonomy" id="985053"/>
    <lineage>
        <taxon>Archaea</taxon>
        <taxon>Thermoproteota</taxon>
        <taxon>Thermoprotei</taxon>
        <taxon>Thermoproteales</taxon>
        <taxon>Thermoproteaceae</taxon>
        <taxon>Vulcanisaeta</taxon>
    </lineage>
</organism>
<proteinExistence type="predicted"/>
<keyword evidence="2" id="KW-1185">Reference proteome</keyword>
<dbReference type="EMBL" id="CP002529">
    <property type="protein sequence ID" value="ADY01238.1"/>
    <property type="molecule type" value="Genomic_DNA"/>
</dbReference>
<dbReference type="AlphaFoldDB" id="F0QXS5"/>
<dbReference type="GeneID" id="10288683"/>
<dbReference type="Proteomes" id="UP000007485">
    <property type="component" value="Chromosome"/>
</dbReference>
<dbReference type="HOGENOM" id="CLU_961781_0_0_2"/>
<sequence length="293" mass="33628">MRTTTRGLNDVERFRMMLRALINGERIEVDQGIIRLAGLNKVLLHVLRVVDYRGELRWKQEDGLRRIINMVSEIEGALDGIEHAFIKLIKPVVYVPADVDVLVRRDQVLLAAAKLTRLGYRLLLYEPYTITLVKDGINVDLYIHPSAADLTYARGEEFLRLRTRGEYHGIEVNTIDRHAEVVLTILHAIYKEGILTLNDAVTIMTWLSNDSVKLCEQLRCRNAMELALSIILSSITGSLVLPYKLSLGFWAMNLLTRVLGHREYAPSLMQGIRRIWDARSITQFTNRVMRISY</sequence>
<dbReference type="KEGG" id="vmo:VMUT_1031"/>